<proteinExistence type="predicted"/>
<dbReference type="Proteomes" id="UP000031670">
    <property type="component" value="Unassembled WGS sequence"/>
</dbReference>
<feature type="compositionally biased region" description="Basic and acidic residues" evidence="1">
    <location>
        <begin position="9"/>
        <end position="26"/>
    </location>
</feature>
<protein>
    <submittedName>
        <fullName evidence="2">Type IV pilus assembly fimV-related transmembrane protein</fullName>
    </submittedName>
</protein>
<dbReference type="EMBL" id="BBSA01000003">
    <property type="protein sequence ID" value="GAM61554.1"/>
    <property type="molecule type" value="Genomic_DNA"/>
</dbReference>
<evidence type="ECO:0000313" key="2">
    <source>
        <dbReference type="EMBL" id="GAM61554.1"/>
    </source>
</evidence>
<evidence type="ECO:0000256" key="1">
    <source>
        <dbReference type="SAM" id="MobiDB-lite"/>
    </source>
</evidence>
<comment type="caution">
    <text evidence="2">The sequence shown here is derived from an EMBL/GenBank/DDBJ whole genome shotgun (WGS) entry which is preliminary data.</text>
</comment>
<gene>
    <name evidence="2" type="ORF">JCM19232_5855</name>
</gene>
<name>A0A0B8PFE5_9VIBR</name>
<feature type="region of interest" description="Disordered" evidence="1">
    <location>
        <begin position="1"/>
        <end position="32"/>
    </location>
</feature>
<organism evidence="2 3">
    <name type="scientific">Vibrio ishigakensis</name>
    <dbReference type="NCBI Taxonomy" id="1481914"/>
    <lineage>
        <taxon>Bacteria</taxon>
        <taxon>Pseudomonadati</taxon>
        <taxon>Pseudomonadota</taxon>
        <taxon>Gammaproteobacteria</taxon>
        <taxon>Vibrionales</taxon>
        <taxon>Vibrionaceae</taxon>
        <taxon>Vibrio</taxon>
    </lineage>
</organism>
<evidence type="ECO:0000313" key="3">
    <source>
        <dbReference type="Proteomes" id="UP000031670"/>
    </source>
</evidence>
<reference evidence="2 3" key="2">
    <citation type="submission" date="2015-01" db="EMBL/GenBank/DDBJ databases">
        <authorList>
            <consortium name="NBRP consortium"/>
            <person name="Sawabe T."/>
            <person name="Meirelles P."/>
            <person name="Feng G."/>
            <person name="Sayaka M."/>
            <person name="Hattori M."/>
            <person name="Ohkuma M."/>
        </authorList>
    </citation>
    <scope>NUCLEOTIDE SEQUENCE [LARGE SCALE GENOMIC DNA]</scope>
    <source>
        <strain evidence="2 3">JCM19232</strain>
    </source>
</reference>
<keyword evidence="2" id="KW-0472">Membrane</keyword>
<sequence>MAEPEAPIQEEKAQEKPEPEKVEPKKSNYKSIDDILAENDSEPQANPDEEDLDLRVGLDEFPDVIGKVELTDVDERGEIAGLSIWPQFISR</sequence>
<reference evidence="2 3" key="1">
    <citation type="submission" date="2015-01" db="EMBL/GenBank/DDBJ databases">
        <title>Vibrio sp. C5 JCM 19232 whole genome shotgun sequence.</title>
        <authorList>
            <person name="Sawabe T."/>
            <person name="Meirelles P."/>
            <person name="Feng G."/>
            <person name="Sayaka M."/>
            <person name="Hattori M."/>
            <person name="Ohkuma M."/>
        </authorList>
    </citation>
    <scope>NUCLEOTIDE SEQUENCE [LARGE SCALE GENOMIC DNA]</scope>
    <source>
        <strain evidence="2 3">JCM19232</strain>
    </source>
</reference>
<keyword evidence="2" id="KW-0812">Transmembrane</keyword>
<accession>A0A0B8PFE5</accession>
<dbReference type="AlphaFoldDB" id="A0A0B8PFE5"/>